<evidence type="ECO:0000256" key="2">
    <source>
        <dbReference type="ARBA" id="ARBA00022771"/>
    </source>
</evidence>
<keyword evidence="2" id="KW-0863">Zinc-finger</keyword>
<evidence type="ECO:0008006" key="6">
    <source>
        <dbReference type="Google" id="ProtNLM"/>
    </source>
</evidence>
<evidence type="ECO:0000313" key="4">
    <source>
        <dbReference type="EMBL" id="KAK6793932.1"/>
    </source>
</evidence>
<protein>
    <recommendedName>
        <fullName evidence="6">RING-type domain-containing protein</fullName>
    </recommendedName>
</protein>
<gene>
    <name evidence="4" type="ORF">RDI58_007385</name>
</gene>
<dbReference type="Proteomes" id="UP001371456">
    <property type="component" value="Unassembled WGS sequence"/>
</dbReference>
<sequence>MEYSLIPDSLNLENSTTKNGESSCTFYEICENAFPLPNQLMKGNNCNHRYCEECIQNYTGSKIKGKRTNIPRNYCKMVCRYPPLYFWEIGAPASKN</sequence>
<dbReference type="PROSITE" id="PS00518">
    <property type="entry name" value="ZF_RING_1"/>
    <property type="match status" value="1"/>
</dbReference>
<dbReference type="InterPro" id="IPR017907">
    <property type="entry name" value="Znf_RING_CS"/>
</dbReference>
<dbReference type="EMBL" id="JBANQN010000003">
    <property type="protein sequence ID" value="KAK6793932.1"/>
    <property type="molecule type" value="Genomic_DNA"/>
</dbReference>
<comment type="caution">
    <text evidence="4">The sequence shown here is derived from an EMBL/GenBank/DDBJ whole genome shotgun (WGS) entry which is preliminary data.</text>
</comment>
<dbReference type="InterPro" id="IPR013083">
    <property type="entry name" value="Znf_RING/FYVE/PHD"/>
</dbReference>
<dbReference type="AlphaFoldDB" id="A0AAN8YIU5"/>
<keyword evidence="3" id="KW-0862">Zinc</keyword>
<dbReference type="Gene3D" id="3.30.40.10">
    <property type="entry name" value="Zinc/RING finger domain, C3HC4 (zinc finger)"/>
    <property type="match status" value="1"/>
</dbReference>
<proteinExistence type="predicted"/>
<dbReference type="SUPFAM" id="SSF57850">
    <property type="entry name" value="RING/U-box"/>
    <property type="match status" value="1"/>
</dbReference>
<evidence type="ECO:0000256" key="1">
    <source>
        <dbReference type="ARBA" id="ARBA00022723"/>
    </source>
</evidence>
<keyword evidence="1" id="KW-0479">Metal-binding</keyword>
<accession>A0AAN8YIU5</accession>
<organism evidence="4 5">
    <name type="scientific">Solanum bulbocastanum</name>
    <name type="common">Wild potato</name>
    <dbReference type="NCBI Taxonomy" id="147425"/>
    <lineage>
        <taxon>Eukaryota</taxon>
        <taxon>Viridiplantae</taxon>
        <taxon>Streptophyta</taxon>
        <taxon>Embryophyta</taxon>
        <taxon>Tracheophyta</taxon>
        <taxon>Spermatophyta</taxon>
        <taxon>Magnoliopsida</taxon>
        <taxon>eudicotyledons</taxon>
        <taxon>Gunneridae</taxon>
        <taxon>Pentapetalae</taxon>
        <taxon>asterids</taxon>
        <taxon>lamiids</taxon>
        <taxon>Solanales</taxon>
        <taxon>Solanaceae</taxon>
        <taxon>Solanoideae</taxon>
        <taxon>Solaneae</taxon>
        <taxon>Solanum</taxon>
    </lineage>
</organism>
<name>A0AAN8YIU5_SOLBU</name>
<evidence type="ECO:0000256" key="3">
    <source>
        <dbReference type="ARBA" id="ARBA00022833"/>
    </source>
</evidence>
<evidence type="ECO:0000313" key="5">
    <source>
        <dbReference type="Proteomes" id="UP001371456"/>
    </source>
</evidence>
<keyword evidence="5" id="KW-1185">Reference proteome</keyword>
<reference evidence="4 5" key="1">
    <citation type="submission" date="2024-02" db="EMBL/GenBank/DDBJ databases">
        <title>de novo genome assembly of Solanum bulbocastanum strain 11H21.</title>
        <authorList>
            <person name="Hosaka A.J."/>
        </authorList>
    </citation>
    <scope>NUCLEOTIDE SEQUENCE [LARGE SCALE GENOMIC DNA]</scope>
    <source>
        <tissue evidence="4">Young leaves</tissue>
    </source>
</reference>
<dbReference type="GO" id="GO:0008270">
    <property type="term" value="F:zinc ion binding"/>
    <property type="evidence" value="ECO:0007669"/>
    <property type="project" value="UniProtKB-KW"/>
</dbReference>